<dbReference type="PANTHER" id="PTHR35870:SF6">
    <property type="entry name" value="MGS207 PROTEIN"/>
    <property type="match status" value="1"/>
</dbReference>
<comment type="caution">
    <text evidence="3">The sequence shown here is derived from an EMBL/GenBank/DDBJ whole genome shotgun (WGS) entry which is preliminary data.</text>
</comment>
<dbReference type="GO" id="GO:0016491">
    <property type="term" value="F:oxidoreductase activity"/>
    <property type="evidence" value="ECO:0007669"/>
    <property type="project" value="UniProtKB-KW"/>
</dbReference>
<dbReference type="Proteomes" id="UP000078343">
    <property type="component" value="Unassembled WGS sequence"/>
</dbReference>
<accession>A0A178ZZ27</accession>
<feature type="region of interest" description="Disordered" evidence="2">
    <location>
        <begin position="1"/>
        <end position="31"/>
    </location>
</feature>
<dbReference type="OrthoDB" id="10265971at2759"/>
<keyword evidence="1" id="KW-0560">Oxidoreductase</keyword>
<dbReference type="EMBL" id="LVYI01000001">
    <property type="protein sequence ID" value="OAP64275.1"/>
    <property type="molecule type" value="Genomic_DNA"/>
</dbReference>
<keyword evidence="4" id="KW-1185">Reference proteome</keyword>
<dbReference type="AlphaFoldDB" id="A0A178ZZ27"/>
<proteinExistence type="predicted"/>
<evidence type="ECO:0000256" key="1">
    <source>
        <dbReference type="ARBA" id="ARBA00023002"/>
    </source>
</evidence>
<sequence>MSNTMTNTAATVSDSEAVRLPPPTNKTELGPAPIYDVYQLSDDRTQTLRKLLEKGHKTVAPLRNPQLILHSHLPHLLGSAYALGADGEQLTKTYEHDIQSLVRIDETFVRGDKITRDNWRQFLGNKEYTVAYVDFFDDEIRKNGGDWEKVVQEYLYSGDEPLINGFCGGLGHPFIHLAYGYEFRIPEVVTQALSLGCTEYVVCHGLIDNPPPIPSPYKTRSLAEVIRRVEADPRFDGIIEFPGTVNFGIVLQHRFEAFMEHWNAWEVTDPVQQFEQCCDLSVVLAISPTAYGEGKYDFFYAHIMTVAHALRILFQYIPADRQVSILRQYAFFTILIYILQNRLSFGIERIESVDTSPHENWDALAQAALKHRWALDDHFFKVVRAIKAFAETYGEKDGFYLKAATKYVTDFNGWEGFGEGIMGFLPSRDGYIPA</sequence>
<dbReference type="GeneID" id="30004417"/>
<dbReference type="Pfam" id="PF14027">
    <property type="entry name" value="Questin_oxidase"/>
    <property type="match status" value="1"/>
</dbReference>
<dbReference type="InterPro" id="IPR025337">
    <property type="entry name" value="Questin_oxidase-like"/>
</dbReference>
<dbReference type="RefSeq" id="XP_018697642.1">
    <property type="nucleotide sequence ID" value="XM_018831763.1"/>
</dbReference>
<reference evidence="3 4" key="1">
    <citation type="submission" date="2016-04" db="EMBL/GenBank/DDBJ databases">
        <title>Draft genome of Fonsecaea erecta CBS 125763.</title>
        <authorList>
            <person name="Weiss V.A."/>
            <person name="Vicente V.A."/>
            <person name="Raittz R.T."/>
            <person name="Moreno L.F."/>
            <person name="De Souza E.M."/>
            <person name="Pedrosa F.O."/>
            <person name="Steffens M.B."/>
            <person name="Faoro H."/>
            <person name="Tadra-Sfeir M.Z."/>
            <person name="Najafzadeh M.J."/>
            <person name="Felipe M.S."/>
            <person name="Teixeira M."/>
            <person name="Sun J."/>
            <person name="Xi L."/>
            <person name="Gomes R."/>
            <person name="De Azevedo C.M."/>
            <person name="Salgado C.G."/>
            <person name="Da Silva M.B."/>
            <person name="Nascimento M.F."/>
            <person name="Queiroz-Telles F."/>
            <person name="Attili D.S."/>
            <person name="Gorbushina A."/>
        </authorList>
    </citation>
    <scope>NUCLEOTIDE SEQUENCE [LARGE SCALE GENOMIC DNA]</scope>
    <source>
        <strain evidence="3 4">CBS 125763</strain>
    </source>
</reference>
<evidence type="ECO:0008006" key="5">
    <source>
        <dbReference type="Google" id="ProtNLM"/>
    </source>
</evidence>
<dbReference type="STRING" id="1367422.A0A178ZZ27"/>
<evidence type="ECO:0000256" key="2">
    <source>
        <dbReference type="SAM" id="MobiDB-lite"/>
    </source>
</evidence>
<feature type="compositionally biased region" description="Polar residues" evidence="2">
    <location>
        <begin position="1"/>
        <end position="14"/>
    </location>
</feature>
<organism evidence="3 4">
    <name type="scientific">Fonsecaea erecta</name>
    <dbReference type="NCBI Taxonomy" id="1367422"/>
    <lineage>
        <taxon>Eukaryota</taxon>
        <taxon>Fungi</taxon>
        <taxon>Dikarya</taxon>
        <taxon>Ascomycota</taxon>
        <taxon>Pezizomycotina</taxon>
        <taxon>Eurotiomycetes</taxon>
        <taxon>Chaetothyriomycetidae</taxon>
        <taxon>Chaetothyriales</taxon>
        <taxon>Herpotrichiellaceae</taxon>
        <taxon>Fonsecaea</taxon>
    </lineage>
</organism>
<gene>
    <name evidence="3" type="ORF">AYL99_00247</name>
</gene>
<protein>
    <recommendedName>
        <fullName evidence="5">MGS207 protein</fullName>
    </recommendedName>
</protein>
<evidence type="ECO:0000313" key="3">
    <source>
        <dbReference type="EMBL" id="OAP64275.1"/>
    </source>
</evidence>
<dbReference type="PANTHER" id="PTHR35870">
    <property type="entry name" value="PROTEIN, PUTATIVE (AFU_ORTHOLOGUE AFUA_5G03330)-RELATED"/>
    <property type="match status" value="1"/>
</dbReference>
<name>A0A178ZZ27_9EURO</name>
<evidence type="ECO:0000313" key="4">
    <source>
        <dbReference type="Proteomes" id="UP000078343"/>
    </source>
</evidence>